<dbReference type="EMBL" id="FOXS01000008">
    <property type="protein sequence ID" value="SFQ78617.1"/>
    <property type="molecule type" value="Genomic_DNA"/>
</dbReference>
<feature type="non-terminal residue" evidence="2">
    <location>
        <position position="135"/>
    </location>
</feature>
<organism evidence="2 3">
    <name type="scientific">Hymenobacter arizonensis</name>
    <name type="common">Siccationidurans arizonensis</name>
    <dbReference type="NCBI Taxonomy" id="1227077"/>
    <lineage>
        <taxon>Bacteria</taxon>
        <taxon>Pseudomonadati</taxon>
        <taxon>Bacteroidota</taxon>
        <taxon>Cytophagia</taxon>
        <taxon>Cytophagales</taxon>
        <taxon>Hymenobacteraceae</taxon>
        <taxon>Hymenobacter</taxon>
    </lineage>
</organism>
<evidence type="ECO:0000256" key="1">
    <source>
        <dbReference type="SAM" id="MobiDB-lite"/>
    </source>
</evidence>
<name>A0A1I6BCX3_HYMAR</name>
<reference evidence="3" key="1">
    <citation type="submission" date="2016-10" db="EMBL/GenBank/DDBJ databases">
        <authorList>
            <person name="Varghese N."/>
            <person name="Submissions S."/>
        </authorList>
    </citation>
    <scope>NUCLEOTIDE SEQUENCE [LARGE SCALE GENOMIC DNA]</scope>
    <source>
        <strain evidence="3">OR362-8,ATCC BAA-1266,JCM 13504</strain>
    </source>
</reference>
<evidence type="ECO:0000313" key="3">
    <source>
        <dbReference type="Proteomes" id="UP000199029"/>
    </source>
</evidence>
<accession>A0A1I6BCX3</accession>
<sequence length="135" mass="14470">MLVTPTRCAHQTPSAGHPSPRRTGVLAGLLGLACAAVGCAPEWENSRRVFVRNRTGAEVRLTWHVPCPARPFPSPWPGDGAEVAVVEPDATHRPRLVPHGRDTLWAGWRDTVRAHVAPIPGDSVAVTVRLAAGTR</sequence>
<protein>
    <submittedName>
        <fullName evidence="2">Uncharacterized protein</fullName>
    </submittedName>
</protein>
<dbReference type="PROSITE" id="PS51257">
    <property type="entry name" value="PROKAR_LIPOPROTEIN"/>
    <property type="match status" value="1"/>
</dbReference>
<dbReference type="AlphaFoldDB" id="A0A1I6BCX3"/>
<evidence type="ECO:0000313" key="2">
    <source>
        <dbReference type="EMBL" id="SFQ78617.1"/>
    </source>
</evidence>
<keyword evidence="3" id="KW-1185">Reference proteome</keyword>
<feature type="region of interest" description="Disordered" evidence="1">
    <location>
        <begin position="1"/>
        <end position="21"/>
    </location>
</feature>
<gene>
    <name evidence="2" type="ORF">SAMN04515668_4344</name>
</gene>
<dbReference type="Proteomes" id="UP000199029">
    <property type="component" value="Unassembled WGS sequence"/>
</dbReference>
<proteinExistence type="predicted"/>